<sequence length="441" mass="47801">MDQIQISTSTKAIELEKLDQGDTEIETNPSNVIEKLEQGQLQSKVPEGGLWAWLMVAGGFCLSFSTFGYVVSWGTYQGFYESELLADKTPSQIAWIGSLQYSLIFLPGIFAGRLFDLGYFKATLIVCSAFMTVANFLIAECTKYWHFVLCQGILLGLSAGCVYIPCIAVVSHWFNRRRPLAFALVAFGASIGGIVYPIMIRNLLPKVGFKWTVRTIAFLNTATFVIAIVTMRTRLPPPSTLPKLFDMKSLTSPAYLFYVFSTLVSLLGLFTPLTFVSVSATLIGIDSNFAFYLVAIANAASAVGRVTSGILAVAYGPVNVLAVFTVFATIFTYIWPFVTTKGAFIGITILYGITSGAFNCLFAVPAAQFGDPGDVGRRTGTQMTIMAFGALAGPPISGAIKQDHPTFHEVGIYAGTMVAASVFLMMASKYCAQGRLWGGRF</sequence>
<dbReference type="Pfam" id="PF07690">
    <property type="entry name" value="MFS_1"/>
    <property type="match status" value="1"/>
</dbReference>
<feature type="transmembrane region" description="Helical" evidence="3">
    <location>
        <begin position="344"/>
        <end position="367"/>
    </location>
</feature>
<dbReference type="InterPro" id="IPR036259">
    <property type="entry name" value="MFS_trans_sf"/>
</dbReference>
<keyword evidence="3" id="KW-0812">Transmembrane</keyword>
<keyword evidence="5" id="KW-1185">Reference proteome</keyword>
<dbReference type="AlphaFoldDB" id="A0A286UIM5"/>
<feature type="transmembrane region" description="Helical" evidence="3">
    <location>
        <begin position="412"/>
        <end position="432"/>
    </location>
</feature>
<dbReference type="Proteomes" id="UP000217199">
    <property type="component" value="Unassembled WGS sequence"/>
</dbReference>
<dbReference type="GO" id="GO:0022857">
    <property type="term" value="F:transmembrane transporter activity"/>
    <property type="evidence" value="ECO:0007669"/>
    <property type="project" value="InterPro"/>
</dbReference>
<proteinExistence type="inferred from homology"/>
<dbReference type="OrthoDB" id="6509908at2759"/>
<feature type="transmembrane region" description="Helical" evidence="3">
    <location>
        <begin position="379"/>
        <end position="400"/>
    </location>
</feature>
<evidence type="ECO:0000313" key="4">
    <source>
        <dbReference type="EMBL" id="PAV19460.1"/>
    </source>
</evidence>
<evidence type="ECO:0000256" key="2">
    <source>
        <dbReference type="ARBA" id="ARBA00006727"/>
    </source>
</evidence>
<dbReference type="EMBL" id="NBII01000004">
    <property type="protein sequence ID" value="PAV19460.1"/>
    <property type="molecule type" value="Genomic_DNA"/>
</dbReference>
<dbReference type="STRING" id="2282107.A0A286UIM5"/>
<dbReference type="InterPro" id="IPR050327">
    <property type="entry name" value="Proton-linked_MCT"/>
</dbReference>
<reference evidence="4 5" key="1">
    <citation type="journal article" date="2017" name="Mol. Ecol.">
        <title>Comparative and population genomic landscape of Phellinus noxius: A hypervariable fungus causing root rot in trees.</title>
        <authorList>
            <person name="Chung C.L."/>
            <person name="Lee T.J."/>
            <person name="Akiba M."/>
            <person name="Lee H.H."/>
            <person name="Kuo T.H."/>
            <person name="Liu D."/>
            <person name="Ke H.M."/>
            <person name="Yokoi T."/>
            <person name="Roa M.B."/>
            <person name="Lu M.J."/>
            <person name="Chang Y.Y."/>
            <person name="Ann P.J."/>
            <person name="Tsai J.N."/>
            <person name="Chen C.Y."/>
            <person name="Tzean S.S."/>
            <person name="Ota Y."/>
            <person name="Hattori T."/>
            <person name="Sahashi N."/>
            <person name="Liou R.F."/>
            <person name="Kikuchi T."/>
            <person name="Tsai I.J."/>
        </authorList>
    </citation>
    <scope>NUCLEOTIDE SEQUENCE [LARGE SCALE GENOMIC DNA]</scope>
    <source>
        <strain evidence="4 5">FFPRI411160</strain>
    </source>
</reference>
<dbReference type="Gene3D" id="1.20.1250.20">
    <property type="entry name" value="MFS general substrate transporter like domains"/>
    <property type="match status" value="2"/>
</dbReference>
<feature type="transmembrane region" description="Helical" evidence="3">
    <location>
        <begin position="180"/>
        <end position="199"/>
    </location>
</feature>
<feature type="transmembrane region" description="Helical" evidence="3">
    <location>
        <begin position="289"/>
        <end position="313"/>
    </location>
</feature>
<evidence type="ECO:0000256" key="1">
    <source>
        <dbReference type="ARBA" id="ARBA00004141"/>
    </source>
</evidence>
<evidence type="ECO:0000313" key="5">
    <source>
        <dbReference type="Proteomes" id="UP000217199"/>
    </source>
</evidence>
<feature type="transmembrane region" description="Helical" evidence="3">
    <location>
        <begin position="320"/>
        <end position="338"/>
    </location>
</feature>
<comment type="caution">
    <text evidence="4">The sequence shown here is derived from an EMBL/GenBank/DDBJ whole genome shotgun (WGS) entry which is preliminary data.</text>
</comment>
<dbReference type="SUPFAM" id="SSF103473">
    <property type="entry name" value="MFS general substrate transporter"/>
    <property type="match status" value="1"/>
</dbReference>
<dbReference type="PANTHER" id="PTHR11360:SF234">
    <property type="entry name" value="MFS-TYPE TRANSPORTER DBAD-RELATED"/>
    <property type="match status" value="1"/>
</dbReference>
<dbReference type="InterPro" id="IPR011701">
    <property type="entry name" value="MFS"/>
</dbReference>
<name>A0A286UIM5_9AGAM</name>
<feature type="transmembrane region" description="Helical" evidence="3">
    <location>
        <begin position="50"/>
        <end position="73"/>
    </location>
</feature>
<feature type="transmembrane region" description="Helical" evidence="3">
    <location>
        <begin position="93"/>
        <end position="112"/>
    </location>
</feature>
<dbReference type="InParanoid" id="A0A286UIM5"/>
<gene>
    <name evidence="4" type="ORF">PNOK_0439400</name>
</gene>
<accession>A0A286UIM5</accession>
<comment type="subcellular location">
    <subcellularLocation>
        <location evidence="1">Membrane</location>
        <topology evidence="1">Multi-pass membrane protein</topology>
    </subcellularLocation>
</comment>
<keyword evidence="3" id="KW-0472">Membrane</keyword>
<evidence type="ECO:0000256" key="3">
    <source>
        <dbReference type="SAM" id="Phobius"/>
    </source>
</evidence>
<feature type="transmembrane region" description="Helical" evidence="3">
    <location>
        <begin position="254"/>
        <end position="283"/>
    </location>
</feature>
<feature type="transmembrane region" description="Helical" evidence="3">
    <location>
        <begin position="144"/>
        <end position="168"/>
    </location>
</feature>
<feature type="transmembrane region" description="Helical" evidence="3">
    <location>
        <begin position="211"/>
        <end position="233"/>
    </location>
</feature>
<feature type="transmembrane region" description="Helical" evidence="3">
    <location>
        <begin position="119"/>
        <end position="138"/>
    </location>
</feature>
<dbReference type="GO" id="GO:0016020">
    <property type="term" value="C:membrane"/>
    <property type="evidence" value="ECO:0007669"/>
    <property type="project" value="UniProtKB-SubCell"/>
</dbReference>
<dbReference type="PANTHER" id="PTHR11360">
    <property type="entry name" value="MONOCARBOXYLATE TRANSPORTER"/>
    <property type="match status" value="1"/>
</dbReference>
<keyword evidence="3" id="KW-1133">Transmembrane helix</keyword>
<organism evidence="4 5">
    <name type="scientific">Pyrrhoderma noxium</name>
    <dbReference type="NCBI Taxonomy" id="2282107"/>
    <lineage>
        <taxon>Eukaryota</taxon>
        <taxon>Fungi</taxon>
        <taxon>Dikarya</taxon>
        <taxon>Basidiomycota</taxon>
        <taxon>Agaricomycotina</taxon>
        <taxon>Agaricomycetes</taxon>
        <taxon>Hymenochaetales</taxon>
        <taxon>Hymenochaetaceae</taxon>
        <taxon>Pyrrhoderma</taxon>
    </lineage>
</organism>
<protein>
    <submittedName>
        <fullName evidence="4">MFS general substrate transporter</fullName>
    </submittedName>
</protein>
<comment type="similarity">
    <text evidence="2">Belongs to the major facilitator superfamily. Monocarboxylate porter (TC 2.A.1.13) family.</text>
</comment>